<dbReference type="Gene3D" id="3.40.50.1000">
    <property type="entry name" value="HAD superfamily/HAD-like"/>
    <property type="match status" value="1"/>
</dbReference>
<dbReference type="Gene3D" id="1.10.150.240">
    <property type="entry name" value="Putative phosphatase, domain 2"/>
    <property type="match status" value="1"/>
</dbReference>
<keyword evidence="6" id="KW-1185">Reference proteome</keyword>
<comment type="catalytic activity">
    <reaction evidence="1">
        <text>2-phosphoglycolate + H2O = glycolate + phosphate</text>
        <dbReference type="Rhea" id="RHEA:14369"/>
        <dbReference type="ChEBI" id="CHEBI:15377"/>
        <dbReference type="ChEBI" id="CHEBI:29805"/>
        <dbReference type="ChEBI" id="CHEBI:43474"/>
        <dbReference type="ChEBI" id="CHEBI:58033"/>
        <dbReference type="EC" id="3.1.3.18"/>
    </reaction>
</comment>
<dbReference type="PANTHER" id="PTHR43434:SF1">
    <property type="entry name" value="PHOSPHOGLYCOLATE PHOSPHATASE"/>
    <property type="match status" value="1"/>
</dbReference>
<dbReference type="EC" id="3.1.3.18" evidence="4"/>
<dbReference type="InterPro" id="IPR036412">
    <property type="entry name" value="HAD-like_sf"/>
</dbReference>
<evidence type="ECO:0000256" key="3">
    <source>
        <dbReference type="ARBA" id="ARBA00006171"/>
    </source>
</evidence>
<evidence type="ECO:0000256" key="4">
    <source>
        <dbReference type="ARBA" id="ARBA00013078"/>
    </source>
</evidence>
<dbReference type="InterPro" id="IPR023214">
    <property type="entry name" value="HAD_sf"/>
</dbReference>
<dbReference type="GO" id="GO:0006281">
    <property type="term" value="P:DNA repair"/>
    <property type="evidence" value="ECO:0007669"/>
    <property type="project" value="TreeGrafter"/>
</dbReference>
<evidence type="ECO:0000256" key="2">
    <source>
        <dbReference type="ARBA" id="ARBA00004818"/>
    </source>
</evidence>
<dbReference type="AlphaFoldDB" id="A0A858RPS9"/>
<dbReference type="PANTHER" id="PTHR43434">
    <property type="entry name" value="PHOSPHOGLYCOLATE PHOSPHATASE"/>
    <property type="match status" value="1"/>
</dbReference>
<dbReference type="InterPro" id="IPR050155">
    <property type="entry name" value="HAD-like_hydrolase_sf"/>
</dbReference>
<dbReference type="GO" id="GO:0008967">
    <property type="term" value="F:phosphoglycolate phosphatase activity"/>
    <property type="evidence" value="ECO:0007669"/>
    <property type="project" value="UniProtKB-EC"/>
</dbReference>
<dbReference type="EMBL" id="CP051774">
    <property type="protein sequence ID" value="QJE98130.1"/>
    <property type="molecule type" value="Genomic_DNA"/>
</dbReference>
<keyword evidence="5" id="KW-0378">Hydrolase</keyword>
<dbReference type="SUPFAM" id="SSF56784">
    <property type="entry name" value="HAD-like"/>
    <property type="match status" value="1"/>
</dbReference>
<protein>
    <recommendedName>
        <fullName evidence="4">phosphoglycolate phosphatase</fullName>
        <ecNumber evidence="4">3.1.3.18</ecNumber>
    </recommendedName>
</protein>
<comment type="pathway">
    <text evidence="2">Organic acid metabolism; glycolate biosynthesis; glycolate from 2-phosphoglycolate: step 1/1.</text>
</comment>
<organism evidence="5 6">
    <name type="scientific">Luteolibacter luteus</name>
    <dbReference type="NCBI Taxonomy" id="2728835"/>
    <lineage>
        <taxon>Bacteria</taxon>
        <taxon>Pseudomonadati</taxon>
        <taxon>Verrucomicrobiota</taxon>
        <taxon>Verrucomicrobiia</taxon>
        <taxon>Verrucomicrobiales</taxon>
        <taxon>Verrucomicrobiaceae</taxon>
        <taxon>Luteolibacter</taxon>
    </lineage>
</organism>
<dbReference type="InterPro" id="IPR023198">
    <property type="entry name" value="PGP-like_dom2"/>
</dbReference>
<name>A0A858RPS9_9BACT</name>
<evidence type="ECO:0000313" key="5">
    <source>
        <dbReference type="EMBL" id="QJE98130.1"/>
    </source>
</evidence>
<evidence type="ECO:0000256" key="1">
    <source>
        <dbReference type="ARBA" id="ARBA00000830"/>
    </source>
</evidence>
<dbReference type="Proteomes" id="UP000501812">
    <property type="component" value="Chromosome"/>
</dbReference>
<sequence length="227" mass="24099">MPPAKLWLFDIDGTLVDTGGAGMRALQEAAIECFGGEGPPLDLAGSTDLGVLAGILAHFERPHGREDEAFFFGTYLRRLEWQLEHGGFPGRVLPGAAELLEELARVPDVSIGLLTGNVADGAAAKMRHYGLLHHFPFGAYGCDHADRNLLGPVALERAAIHAGRDFTAEETLVIGDTPKDIACARAMGARCLAVATGKFSAEQLCAYGADMVVQGLDDPEILEAFLS</sequence>
<accession>A0A858RPS9</accession>
<reference evidence="5 6" key="1">
    <citation type="submission" date="2020-04" db="EMBL/GenBank/DDBJ databases">
        <title>Luteolibacter sp. G-1-1-1 isolated from soil.</title>
        <authorList>
            <person name="Dahal R.H."/>
        </authorList>
    </citation>
    <scope>NUCLEOTIDE SEQUENCE [LARGE SCALE GENOMIC DNA]</scope>
    <source>
        <strain evidence="5 6">G-1-1-1</strain>
    </source>
</reference>
<comment type="similarity">
    <text evidence="3">Belongs to the HAD-like hydrolase superfamily. CbbY/CbbZ/Gph/YieH family.</text>
</comment>
<dbReference type="RefSeq" id="WP_169456589.1">
    <property type="nucleotide sequence ID" value="NZ_CP051774.1"/>
</dbReference>
<evidence type="ECO:0000313" key="6">
    <source>
        <dbReference type="Proteomes" id="UP000501812"/>
    </source>
</evidence>
<proteinExistence type="inferred from homology"/>
<dbReference type="KEGG" id="luo:HHL09_20860"/>
<dbReference type="Pfam" id="PF00702">
    <property type="entry name" value="Hydrolase"/>
    <property type="match status" value="1"/>
</dbReference>
<gene>
    <name evidence="5" type="ORF">HHL09_20860</name>
</gene>